<dbReference type="EMBL" id="CP044016">
    <property type="protein sequence ID" value="QES87354.1"/>
    <property type="molecule type" value="Genomic_DNA"/>
</dbReference>
<accession>A0A5P2FV52</accession>
<name>A0A5P2FV52_9BACT</name>
<dbReference type="RefSeq" id="WP_131328232.1">
    <property type="nucleotide sequence ID" value="NZ_CP044016.1"/>
</dbReference>
<dbReference type="KEGG" id="arac:E0W69_001325"/>
<dbReference type="AlphaFoldDB" id="A0A5P2FV52"/>
<dbReference type="Proteomes" id="UP000292424">
    <property type="component" value="Chromosome"/>
</dbReference>
<feature type="transmembrane region" description="Helical" evidence="1">
    <location>
        <begin position="115"/>
        <end position="136"/>
    </location>
</feature>
<reference evidence="2 3" key="1">
    <citation type="submission" date="2019-09" db="EMBL/GenBank/DDBJ databases">
        <title>Complete genome sequence of Arachidicoccus sp. B3-10 isolated from apple orchard soil.</title>
        <authorList>
            <person name="Kim H.S."/>
            <person name="Han K.-I."/>
            <person name="Suh M.K."/>
            <person name="Lee K.C."/>
            <person name="Eom M.K."/>
            <person name="Kim J.-S."/>
            <person name="Kang S.W."/>
            <person name="Sin Y."/>
            <person name="Lee J.-S."/>
        </authorList>
    </citation>
    <scope>NUCLEOTIDE SEQUENCE [LARGE SCALE GENOMIC DNA]</scope>
    <source>
        <strain evidence="2 3">B3-10</strain>
    </source>
</reference>
<organism evidence="2 3">
    <name type="scientific">Rhizosphaericola mali</name>
    <dbReference type="NCBI Taxonomy" id="2545455"/>
    <lineage>
        <taxon>Bacteria</taxon>
        <taxon>Pseudomonadati</taxon>
        <taxon>Bacteroidota</taxon>
        <taxon>Chitinophagia</taxon>
        <taxon>Chitinophagales</taxon>
        <taxon>Chitinophagaceae</taxon>
        <taxon>Rhizosphaericola</taxon>
    </lineage>
</organism>
<keyword evidence="3" id="KW-1185">Reference proteome</keyword>
<feature type="transmembrane region" description="Helical" evidence="1">
    <location>
        <begin position="63"/>
        <end position="81"/>
    </location>
</feature>
<keyword evidence="1" id="KW-0472">Membrane</keyword>
<sequence>MTEIDFNEMDRNFTEIENRMNKREEDGLKNVLKHFDRIHDKLFSINTMFIAGFFTLIKLSNNISTITILIPVLNMIYLIWIEYRMMEKSRFEADVKNKTPSEINKWGKSIRLNNWLSLFSITLTLIVAGYFIYFLYVSDKI</sequence>
<keyword evidence="1" id="KW-0812">Transmembrane</keyword>
<protein>
    <recommendedName>
        <fullName evidence="4">DUF202 domain-containing protein</fullName>
    </recommendedName>
</protein>
<gene>
    <name evidence="2" type="ORF">E0W69_001325</name>
</gene>
<keyword evidence="1" id="KW-1133">Transmembrane helix</keyword>
<feature type="transmembrane region" description="Helical" evidence="1">
    <location>
        <begin position="38"/>
        <end position="57"/>
    </location>
</feature>
<dbReference type="OrthoDB" id="796230at2"/>
<evidence type="ECO:0000313" key="2">
    <source>
        <dbReference type="EMBL" id="QES87354.1"/>
    </source>
</evidence>
<evidence type="ECO:0008006" key="4">
    <source>
        <dbReference type="Google" id="ProtNLM"/>
    </source>
</evidence>
<proteinExistence type="predicted"/>
<evidence type="ECO:0000313" key="3">
    <source>
        <dbReference type="Proteomes" id="UP000292424"/>
    </source>
</evidence>
<evidence type="ECO:0000256" key="1">
    <source>
        <dbReference type="SAM" id="Phobius"/>
    </source>
</evidence>